<protein>
    <submittedName>
        <fullName evidence="1">Uncharacterized protein</fullName>
    </submittedName>
</protein>
<comment type="caution">
    <text evidence="1">The sequence shown here is derived from an EMBL/GenBank/DDBJ whole genome shotgun (WGS) entry which is preliminary data.</text>
</comment>
<keyword evidence="2" id="KW-1185">Reference proteome</keyword>
<dbReference type="EMBL" id="SRRZ01000008">
    <property type="protein sequence ID" value="NQE32988.1"/>
    <property type="molecule type" value="Genomic_DNA"/>
</dbReference>
<name>A0ABX2CST1_9CYAN</name>
<accession>A0ABX2CST1</accession>
<gene>
    <name evidence="1" type="ORF">E5S67_00705</name>
</gene>
<dbReference type="Proteomes" id="UP000702425">
    <property type="component" value="Unassembled WGS sequence"/>
</dbReference>
<organism evidence="1 2">
    <name type="scientific">Microcoleus asticus IPMA8</name>
    <dbReference type="NCBI Taxonomy" id="2563858"/>
    <lineage>
        <taxon>Bacteria</taxon>
        <taxon>Bacillati</taxon>
        <taxon>Cyanobacteriota</taxon>
        <taxon>Cyanophyceae</taxon>
        <taxon>Oscillatoriophycideae</taxon>
        <taxon>Oscillatoriales</taxon>
        <taxon>Microcoleaceae</taxon>
        <taxon>Microcoleus</taxon>
        <taxon>Microcoleus asticus</taxon>
    </lineage>
</organism>
<reference evidence="1 2" key="1">
    <citation type="journal article" date="2020" name="Sci. Rep.">
        <title>A novel cyanobacterial geosmin producer, revising GeoA distribution and dispersion patterns in Bacteria.</title>
        <authorList>
            <person name="Churro C."/>
            <person name="Semedo-Aguiar A.P."/>
            <person name="Silva A.D."/>
            <person name="Pereira-Leal J.B."/>
            <person name="Leite R.B."/>
        </authorList>
    </citation>
    <scope>NUCLEOTIDE SEQUENCE [LARGE SCALE GENOMIC DNA]</scope>
    <source>
        <strain evidence="1 2">IPMA8</strain>
    </source>
</reference>
<evidence type="ECO:0000313" key="1">
    <source>
        <dbReference type="EMBL" id="NQE32988.1"/>
    </source>
</evidence>
<sequence>MIYNQLSRLDIVVYLRAIQTSRQKVNVSGSGFSVRNRSISARSQPRDSIKSSIQFVMVARSMYFAPRQTGQISGLRVPVPPHSGQSQWVVTGSGVVRMLFMLGKSTRGVAILQGIALLVNSSKNADRPDFFLPLH</sequence>
<evidence type="ECO:0000313" key="2">
    <source>
        <dbReference type="Proteomes" id="UP000702425"/>
    </source>
</evidence>
<proteinExistence type="predicted"/>